<dbReference type="RefSeq" id="WP_249475109.1">
    <property type="nucleotide sequence ID" value="NZ_JAMBEP010000003.1"/>
</dbReference>
<accession>A0ABT0MLF9</accession>
<dbReference type="Proteomes" id="UP001431217">
    <property type="component" value="Unassembled WGS sequence"/>
</dbReference>
<protein>
    <submittedName>
        <fullName evidence="1">Uncharacterized protein</fullName>
    </submittedName>
</protein>
<gene>
    <name evidence="1" type="ORF">M2650_12785</name>
</gene>
<comment type="caution">
    <text evidence="1">The sequence shown here is derived from an EMBL/GenBank/DDBJ whole genome shotgun (WGS) entry which is preliminary data.</text>
</comment>
<keyword evidence="2" id="KW-1185">Reference proteome</keyword>
<proteinExistence type="predicted"/>
<name>A0ABT0MLF9_9GAMM</name>
<sequence>MTIANEREDAYIWINDEASATVWIPGADAGDDPIAGALAQLELPRNRLGNGFQVQPQEVAEGLITLPSDFELQRYIRKGYELRLAVRVVPRGYYSKDFPYEDDPEIGIDNAYGNTYLSPHFSRSVVRLTYGP</sequence>
<reference evidence="1 2" key="1">
    <citation type="submission" date="2022-05" db="EMBL/GenBank/DDBJ databases">
        <title>Luteimonas sp. SX5, whole genome shotgun sequencing project.</title>
        <authorList>
            <person name="Zhao G."/>
            <person name="Shen L."/>
        </authorList>
    </citation>
    <scope>NUCLEOTIDE SEQUENCE [LARGE SCALE GENOMIC DNA]</scope>
    <source>
        <strain evidence="1 2">SX5</strain>
    </source>
</reference>
<organism evidence="1 2">
    <name type="scientific">Luteimonas galliterrae</name>
    <dbReference type="NCBI Taxonomy" id="2940486"/>
    <lineage>
        <taxon>Bacteria</taxon>
        <taxon>Pseudomonadati</taxon>
        <taxon>Pseudomonadota</taxon>
        <taxon>Gammaproteobacteria</taxon>
        <taxon>Lysobacterales</taxon>
        <taxon>Lysobacteraceae</taxon>
        <taxon>Luteimonas</taxon>
    </lineage>
</organism>
<evidence type="ECO:0000313" key="2">
    <source>
        <dbReference type="Proteomes" id="UP001431217"/>
    </source>
</evidence>
<dbReference type="EMBL" id="JAMBEP010000003">
    <property type="protein sequence ID" value="MCL1635498.1"/>
    <property type="molecule type" value="Genomic_DNA"/>
</dbReference>
<evidence type="ECO:0000313" key="1">
    <source>
        <dbReference type="EMBL" id="MCL1635498.1"/>
    </source>
</evidence>